<dbReference type="RefSeq" id="WP_065409092.1">
    <property type="nucleotide sequence ID" value="NZ_MAYT01000001.1"/>
</dbReference>
<gene>
    <name evidence="2" type="ORF">A8F95_02590</name>
</gene>
<evidence type="ECO:0000256" key="1">
    <source>
        <dbReference type="SAM" id="Phobius"/>
    </source>
</evidence>
<feature type="transmembrane region" description="Helical" evidence="1">
    <location>
        <begin position="85"/>
        <end position="102"/>
    </location>
</feature>
<feature type="transmembrane region" description="Helical" evidence="1">
    <location>
        <begin position="12"/>
        <end position="32"/>
    </location>
</feature>
<feature type="transmembrane region" description="Helical" evidence="1">
    <location>
        <begin position="108"/>
        <end position="127"/>
    </location>
</feature>
<keyword evidence="1" id="KW-0812">Transmembrane</keyword>
<name>A0A1B9B952_9BACI</name>
<dbReference type="AlphaFoldDB" id="A0A1B9B952"/>
<proteinExistence type="predicted"/>
<dbReference type="Proteomes" id="UP000092578">
    <property type="component" value="Unassembled WGS sequence"/>
</dbReference>
<reference evidence="3" key="1">
    <citation type="submission" date="2016-05" db="EMBL/GenBank/DDBJ databases">
        <authorList>
            <person name="Liu B."/>
            <person name="Wang J."/>
            <person name="Zhu Y."/>
            <person name="Liu G."/>
            <person name="Chen Q."/>
            <person name="Chen Z."/>
            <person name="Lan J."/>
            <person name="Che J."/>
            <person name="Ge C."/>
            <person name="Shi H."/>
            <person name="Pan Z."/>
            <person name="Liu X."/>
        </authorList>
    </citation>
    <scope>NUCLEOTIDE SEQUENCE [LARGE SCALE GENOMIC DNA]</scope>
    <source>
        <strain evidence="3">FJAT-27215</strain>
    </source>
</reference>
<keyword evidence="1" id="KW-0472">Membrane</keyword>
<evidence type="ECO:0000313" key="3">
    <source>
        <dbReference type="Proteomes" id="UP000092578"/>
    </source>
</evidence>
<keyword evidence="3" id="KW-1185">Reference proteome</keyword>
<dbReference type="EMBL" id="MAYT01000001">
    <property type="protein sequence ID" value="OCA92602.1"/>
    <property type="molecule type" value="Genomic_DNA"/>
</dbReference>
<keyword evidence="1" id="KW-1133">Transmembrane helix</keyword>
<sequence length="257" mass="29678">MQNKLGSIFLRKLITTFVATLITSIFITFFTLKDSDSEITYNLGNEFLGWSSVFIMYVGGIILIYGSIVSIGIEYLQRKWFKKHDWLYVLLHGIFGLANGLLFQYWILALHGMLAALLYACVDRWLYKRASKNKKSIKMFFLAPLLIYGVCWGYFYLISPPLPPFTKEDAIQSATEGEGTITDGFPKKEGKWAGIINGYQVEKETSVKETKKERYLVTLKEKWSKGNKKGDWTFSYQVDRSTLSLYKEEGEMPPYYK</sequence>
<evidence type="ECO:0000313" key="2">
    <source>
        <dbReference type="EMBL" id="OCA92602.1"/>
    </source>
</evidence>
<protein>
    <submittedName>
        <fullName evidence="2">Uncharacterized protein</fullName>
    </submittedName>
</protein>
<feature type="transmembrane region" description="Helical" evidence="1">
    <location>
        <begin position="52"/>
        <end position="73"/>
    </location>
</feature>
<accession>A0A1B9B952</accession>
<comment type="caution">
    <text evidence="2">The sequence shown here is derived from an EMBL/GenBank/DDBJ whole genome shotgun (WGS) entry which is preliminary data.</text>
</comment>
<organism evidence="2 3">
    <name type="scientific">Pseudobacillus wudalianchiensis</name>
    <dbReference type="NCBI Taxonomy" id="1743143"/>
    <lineage>
        <taxon>Bacteria</taxon>
        <taxon>Bacillati</taxon>
        <taxon>Bacillota</taxon>
        <taxon>Bacilli</taxon>
        <taxon>Bacillales</taxon>
        <taxon>Bacillaceae</taxon>
        <taxon>Pseudobacillus</taxon>
    </lineage>
</organism>
<feature type="transmembrane region" description="Helical" evidence="1">
    <location>
        <begin position="139"/>
        <end position="157"/>
    </location>
</feature>